<dbReference type="PANTHER" id="PTHR31286:SF168">
    <property type="entry name" value="DUF4283 DOMAIN-CONTAINING PROTEIN"/>
    <property type="match status" value="1"/>
</dbReference>
<gene>
    <name evidence="4" type="ORF">GLYMA_09G133500</name>
</gene>
<evidence type="ECO:0000313" key="6">
    <source>
        <dbReference type="Proteomes" id="UP000008827"/>
    </source>
</evidence>
<dbReference type="FunCoup" id="A0A0R0I7Y8">
    <property type="interactions" value="10"/>
</dbReference>
<reference evidence="4" key="3">
    <citation type="submission" date="2018-07" db="EMBL/GenBank/DDBJ databases">
        <title>WGS assembly of Glycine max.</title>
        <authorList>
            <person name="Schmutz J."/>
            <person name="Cannon S."/>
            <person name="Schlueter J."/>
            <person name="Ma J."/>
            <person name="Mitros T."/>
            <person name="Nelson W."/>
            <person name="Hyten D."/>
            <person name="Song Q."/>
            <person name="Thelen J."/>
            <person name="Cheng J."/>
            <person name="Xu D."/>
            <person name="Hellsten U."/>
            <person name="May G."/>
            <person name="Yu Y."/>
            <person name="Sakurai T."/>
            <person name="Umezawa T."/>
            <person name="Bhattacharyya M."/>
            <person name="Sandhu D."/>
            <person name="Valliyodan B."/>
            <person name="Lindquist E."/>
            <person name="Peto M."/>
            <person name="Grant D."/>
            <person name="Shu S."/>
            <person name="Goodstein D."/>
            <person name="Barry K."/>
            <person name="Futrell-Griggs M."/>
            <person name="Abernathy B."/>
            <person name="Du J."/>
            <person name="Tian Z."/>
            <person name="Zhu L."/>
            <person name="Gill N."/>
            <person name="Joshi T."/>
            <person name="Libault M."/>
            <person name="Sethuraman A."/>
            <person name="Zhang X."/>
            <person name="Shinozaki K."/>
            <person name="Nguyen H."/>
            <person name="Wing R."/>
            <person name="Cregan P."/>
            <person name="Specht J."/>
            <person name="Grimwood J."/>
            <person name="Rokhsar D."/>
            <person name="Stacey G."/>
            <person name="Shoemaker R."/>
            <person name="Jackson S."/>
        </authorList>
    </citation>
    <scope>NUCLEOTIDE SEQUENCE</scope>
    <source>
        <tissue evidence="4">Callus</tissue>
    </source>
</reference>
<feature type="chain" id="PRO_5014521784" description="DUF4283 domain-containing protein" evidence="2">
    <location>
        <begin position="16"/>
        <end position="480"/>
    </location>
</feature>
<feature type="region of interest" description="Disordered" evidence="1">
    <location>
        <begin position="46"/>
        <end position="81"/>
    </location>
</feature>
<organism evidence="4">
    <name type="scientific">Glycine max</name>
    <name type="common">Soybean</name>
    <name type="synonym">Glycine hispida</name>
    <dbReference type="NCBI Taxonomy" id="3847"/>
    <lineage>
        <taxon>Eukaryota</taxon>
        <taxon>Viridiplantae</taxon>
        <taxon>Streptophyta</taxon>
        <taxon>Embryophyta</taxon>
        <taxon>Tracheophyta</taxon>
        <taxon>Spermatophyta</taxon>
        <taxon>Magnoliopsida</taxon>
        <taxon>eudicotyledons</taxon>
        <taxon>Gunneridae</taxon>
        <taxon>Pentapetalae</taxon>
        <taxon>rosids</taxon>
        <taxon>fabids</taxon>
        <taxon>Fabales</taxon>
        <taxon>Fabaceae</taxon>
        <taxon>Papilionoideae</taxon>
        <taxon>50 kb inversion clade</taxon>
        <taxon>NPAAA clade</taxon>
        <taxon>indigoferoid/millettioid clade</taxon>
        <taxon>Phaseoleae</taxon>
        <taxon>Glycine</taxon>
        <taxon>Glycine subgen. Soja</taxon>
    </lineage>
</organism>
<feature type="signal peptide" evidence="2">
    <location>
        <begin position="1"/>
        <end position="15"/>
    </location>
</feature>
<evidence type="ECO:0000259" key="3">
    <source>
        <dbReference type="Pfam" id="PF14111"/>
    </source>
</evidence>
<evidence type="ECO:0000313" key="5">
    <source>
        <dbReference type="EnsemblPlants" id="KRH38396"/>
    </source>
</evidence>
<dbReference type="Gramene" id="KRH38396">
    <property type="protein sequence ID" value="KRH38396"/>
    <property type="gene ID" value="GLYMA_09G133500"/>
</dbReference>
<evidence type="ECO:0000256" key="1">
    <source>
        <dbReference type="SAM" id="MobiDB-lite"/>
    </source>
</evidence>
<feature type="region of interest" description="Disordered" evidence="1">
    <location>
        <begin position="328"/>
        <end position="348"/>
    </location>
</feature>
<sequence>MLILLHRIILGKVLVKKAGTNSAKTDDVAHQVFDNLSECSVESESSPEVSCTLGDNDSTTDDDSSHSCGSKSSPQLDDNKAPIPWANLFKDNRNPSKGFGMKFSPPPSDDEVLLEETDLQSLEEAWGHSLIGYVAGRFPGKKALLDCCQKWGVKFSYSAHESGWLVFKFESEDDLNQVLSAGPYFIFQRPLLLKVMPAFFDFGNEELSKIPVWVKLRNLPLELWNPQALGKILSKIDSPIRSDHLTASKGSISFARALVEVDASLELIDEVRFRFPTGKTFVQKIEYENRPSFCTHCKMIGHRLTNCKTVTVNKLVLVIACPTLDQPQVGDSAMPPNTNTAGPSDNPKTIQTNLSVPPHRKHVLVANHVPVLQNSFDLKETGNTEFGDPIEEGFVQVKIKHQKKDHTPLVVTTELVVPRVNSPFKFNNAIVDHPNFSRIIADGWKQNIHGCSMFKVYKKLKALKAPLKNLFKQEFNNISN</sequence>
<feature type="compositionally biased region" description="Low complexity" evidence="1">
    <location>
        <begin position="46"/>
        <end position="57"/>
    </location>
</feature>
<name>A0A0R0I7Y8_SOYBN</name>
<dbReference type="InterPro" id="IPR040256">
    <property type="entry name" value="At4g02000-like"/>
</dbReference>
<dbReference type="AlphaFoldDB" id="A0A0R0I7Y8"/>
<accession>A0A0R0I7Y8</accession>
<dbReference type="EMBL" id="CM000842">
    <property type="protein sequence ID" value="KRH38396.1"/>
    <property type="molecule type" value="Genomic_DNA"/>
</dbReference>
<reference evidence="5" key="2">
    <citation type="submission" date="2018-02" db="UniProtKB">
        <authorList>
            <consortium name="EnsemblPlants"/>
        </authorList>
    </citation>
    <scope>IDENTIFICATION</scope>
    <source>
        <strain evidence="5">Williams 82</strain>
    </source>
</reference>
<protein>
    <recommendedName>
        <fullName evidence="3">DUF4283 domain-containing protein</fullName>
    </recommendedName>
</protein>
<keyword evidence="2" id="KW-0732">Signal</keyword>
<dbReference type="InterPro" id="IPR025558">
    <property type="entry name" value="DUF4283"/>
</dbReference>
<dbReference type="Proteomes" id="UP000008827">
    <property type="component" value="Chromosome 9"/>
</dbReference>
<feature type="domain" description="DUF4283" evidence="3">
    <location>
        <begin position="123"/>
        <end position="202"/>
    </location>
</feature>
<keyword evidence="6" id="KW-1185">Reference proteome</keyword>
<feature type="compositionally biased region" description="Polar residues" evidence="1">
    <location>
        <begin position="335"/>
        <end position="348"/>
    </location>
</feature>
<dbReference type="Pfam" id="PF14111">
    <property type="entry name" value="DUF4283"/>
    <property type="match status" value="1"/>
</dbReference>
<dbReference type="EnsemblPlants" id="KRH38396">
    <property type="protein sequence ID" value="KRH38396"/>
    <property type="gene ID" value="GLYMA_09G133500"/>
</dbReference>
<dbReference type="InParanoid" id="A0A0R0I7Y8"/>
<dbReference type="PANTHER" id="PTHR31286">
    <property type="entry name" value="GLYCINE-RICH CELL WALL STRUCTURAL PROTEIN 1.8-LIKE"/>
    <property type="match status" value="1"/>
</dbReference>
<dbReference type="STRING" id="3847.A0A0R0I7Y8"/>
<reference evidence="4 5" key="1">
    <citation type="journal article" date="2010" name="Nature">
        <title>Genome sequence of the palaeopolyploid soybean.</title>
        <authorList>
            <person name="Schmutz J."/>
            <person name="Cannon S.B."/>
            <person name="Schlueter J."/>
            <person name="Ma J."/>
            <person name="Mitros T."/>
            <person name="Nelson W."/>
            <person name="Hyten D.L."/>
            <person name="Song Q."/>
            <person name="Thelen J.J."/>
            <person name="Cheng J."/>
            <person name="Xu D."/>
            <person name="Hellsten U."/>
            <person name="May G.D."/>
            <person name="Yu Y."/>
            <person name="Sakurai T."/>
            <person name="Umezawa T."/>
            <person name="Bhattacharyya M.K."/>
            <person name="Sandhu D."/>
            <person name="Valliyodan B."/>
            <person name="Lindquist E."/>
            <person name="Peto M."/>
            <person name="Grant D."/>
            <person name="Shu S."/>
            <person name="Goodstein D."/>
            <person name="Barry K."/>
            <person name="Futrell-Griggs M."/>
            <person name="Abernathy B."/>
            <person name="Du J."/>
            <person name="Tian Z."/>
            <person name="Zhu L."/>
            <person name="Gill N."/>
            <person name="Joshi T."/>
            <person name="Libault M."/>
            <person name="Sethuraman A."/>
            <person name="Zhang X.-C."/>
            <person name="Shinozaki K."/>
            <person name="Nguyen H.T."/>
            <person name="Wing R.A."/>
            <person name="Cregan P."/>
            <person name="Specht J."/>
            <person name="Grimwood J."/>
            <person name="Rokhsar D."/>
            <person name="Stacey G."/>
            <person name="Shoemaker R.C."/>
            <person name="Jackson S.A."/>
        </authorList>
    </citation>
    <scope>NUCLEOTIDE SEQUENCE</scope>
    <source>
        <strain evidence="5">cv. Williams 82</strain>
        <tissue evidence="4">Callus</tissue>
    </source>
</reference>
<evidence type="ECO:0000313" key="4">
    <source>
        <dbReference type="EMBL" id="KRH38396.1"/>
    </source>
</evidence>
<evidence type="ECO:0000256" key="2">
    <source>
        <dbReference type="SAM" id="SignalP"/>
    </source>
</evidence>
<proteinExistence type="predicted"/>